<dbReference type="PANTHER" id="PTHR30026">
    <property type="entry name" value="OUTER MEMBRANE PROTEIN TOLC"/>
    <property type="match status" value="1"/>
</dbReference>
<evidence type="ECO:0000256" key="5">
    <source>
        <dbReference type="ARBA" id="ARBA00022692"/>
    </source>
</evidence>
<evidence type="ECO:0000256" key="4">
    <source>
        <dbReference type="ARBA" id="ARBA00022452"/>
    </source>
</evidence>
<comment type="similarity">
    <text evidence="2">Belongs to the outer membrane factor (OMF) (TC 1.B.17) family.</text>
</comment>
<evidence type="ECO:0000313" key="9">
    <source>
        <dbReference type="EMBL" id="MBO8449649.1"/>
    </source>
</evidence>
<name>A0A9D9EQZ4_9SPIR</name>
<comment type="subcellular location">
    <subcellularLocation>
        <location evidence="1">Cell outer membrane</location>
    </subcellularLocation>
</comment>
<feature type="chain" id="PRO_5039548464" evidence="8">
    <location>
        <begin position="30"/>
        <end position="457"/>
    </location>
</feature>
<evidence type="ECO:0000256" key="2">
    <source>
        <dbReference type="ARBA" id="ARBA00007613"/>
    </source>
</evidence>
<feature type="signal peptide" evidence="8">
    <location>
        <begin position="1"/>
        <end position="29"/>
    </location>
</feature>
<protein>
    <submittedName>
        <fullName evidence="9">TolC family protein</fullName>
    </submittedName>
</protein>
<dbReference type="GO" id="GO:0015562">
    <property type="term" value="F:efflux transmembrane transporter activity"/>
    <property type="evidence" value="ECO:0007669"/>
    <property type="project" value="InterPro"/>
</dbReference>
<keyword evidence="3" id="KW-0813">Transport</keyword>
<dbReference type="SUPFAM" id="SSF56954">
    <property type="entry name" value="Outer membrane efflux proteins (OEP)"/>
    <property type="match status" value="1"/>
</dbReference>
<evidence type="ECO:0000256" key="3">
    <source>
        <dbReference type="ARBA" id="ARBA00022448"/>
    </source>
</evidence>
<evidence type="ECO:0000256" key="1">
    <source>
        <dbReference type="ARBA" id="ARBA00004442"/>
    </source>
</evidence>
<dbReference type="PANTHER" id="PTHR30026:SF20">
    <property type="entry name" value="OUTER MEMBRANE PROTEIN TOLC"/>
    <property type="match status" value="1"/>
</dbReference>
<dbReference type="Gene3D" id="1.20.1600.10">
    <property type="entry name" value="Outer membrane efflux proteins (OEP)"/>
    <property type="match status" value="1"/>
</dbReference>
<keyword evidence="7" id="KW-0998">Cell outer membrane</keyword>
<organism evidence="9 10">
    <name type="scientific">Candidatus Avitreponema avistercoris</name>
    <dbReference type="NCBI Taxonomy" id="2840705"/>
    <lineage>
        <taxon>Bacteria</taxon>
        <taxon>Pseudomonadati</taxon>
        <taxon>Spirochaetota</taxon>
        <taxon>Spirochaetia</taxon>
        <taxon>Spirochaetales</taxon>
        <taxon>Candidatus Avitreponema</taxon>
    </lineage>
</organism>
<evidence type="ECO:0000313" key="10">
    <source>
        <dbReference type="Proteomes" id="UP000823616"/>
    </source>
</evidence>
<evidence type="ECO:0000256" key="7">
    <source>
        <dbReference type="ARBA" id="ARBA00023237"/>
    </source>
</evidence>
<accession>A0A9D9EQZ4</accession>
<dbReference type="GO" id="GO:0009279">
    <property type="term" value="C:cell outer membrane"/>
    <property type="evidence" value="ECO:0007669"/>
    <property type="project" value="UniProtKB-SubCell"/>
</dbReference>
<dbReference type="Proteomes" id="UP000823616">
    <property type="component" value="Unassembled WGS sequence"/>
</dbReference>
<dbReference type="AlphaFoldDB" id="A0A9D9EQZ4"/>
<keyword evidence="5" id="KW-0812">Transmembrane</keyword>
<dbReference type="InterPro" id="IPR051906">
    <property type="entry name" value="TolC-like"/>
</dbReference>
<dbReference type="InterPro" id="IPR003423">
    <property type="entry name" value="OMP_efflux"/>
</dbReference>
<evidence type="ECO:0000256" key="6">
    <source>
        <dbReference type="ARBA" id="ARBA00023136"/>
    </source>
</evidence>
<gene>
    <name evidence="9" type="ORF">IAA96_00925</name>
</gene>
<dbReference type="GO" id="GO:1990281">
    <property type="term" value="C:efflux pump complex"/>
    <property type="evidence" value="ECO:0007669"/>
    <property type="project" value="TreeGrafter"/>
</dbReference>
<reference evidence="9" key="2">
    <citation type="journal article" date="2021" name="PeerJ">
        <title>Extensive microbial diversity within the chicken gut microbiome revealed by metagenomics and culture.</title>
        <authorList>
            <person name="Gilroy R."/>
            <person name="Ravi A."/>
            <person name="Getino M."/>
            <person name="Pursley I."/>
            <person name="Horton D.L."/>
            <person name="Alikhan N.F."/>
            <person name="Baker D."/>
            <person name="Gharbi K."/>
            <person name="Hall N."/>
            <person name="Watson M."/>
            <person name="Adriaenssens E.M."/>
            <person name="Foster-Nyarko E."/>
            <person name="Jarju S."/>
            <person name="Secka A."/>
            <person name="Antonio M."/>
            <person name="Oren A."/>
            <person name="Chaudhuri R.R."/>
            <person name="La Ragione R."/>
            <person name="Hildebrand F."/>
            <person name="Pallen M.J."/>
        </authorList>
    </citation>
    <scope>NUCLEOTIDE SEQUENCE</scope>
    <source>
        <strain evidence="9">B3-4054</strain>
    </source>
</reference>
<sequence>MRRISGGKQFFCFRCVLAFFFLFSSGLSAEESPAAGTEEGLVCPITLEEAIVLALNGNLELKQQQLELSYREKEALSSWNAFLPDISLSGGLRNSHGFGPSAASGTDVTLSGGISLTLAAGIAETLQQAKIARSSALVSYAQAELDLICDVKTRFYALLSDKENLVLLEESLQLARSQEDFVRRNYQNGLASELEYLRSRYAAASIEPQLTNARRLYRQAIRDFCLLLGIPEETRLDPADRLEPVLPEVRLPADTQALIDRRGDVMLAVLAVENAESELSASRWNRFGPSVSFHENLSVGDFTAPRDLSGNGSFSVSVSIPLGGYIPGSQQALASERSRVNLEQAKIALENTRTAAGQEVLSLFNTIQDITETFAINRMNETFAARAYELSRAGFDAGLVSQTDLEIARQDFLSARYTVIAAVTQYRSSLAELAHALNVSEEALWAENTTTGRGNAE</sequence>
<keyword evidence="8" id="KW-0732">Signal</keyword>
<dbReference type="GO" id="GO:0015288">
    <property type="term" value="F:porin activity"/>
    <property type="evidence" value="ECO:0007669"/>
    <property type="project" value="TreeGrafter"/>
</dbReference>
<reference evidence="9" key="1">
    <citation type="submission" date="2020-10" db="EMBL/GenBank/DDBJ databases">
        <authorList>
            <person name="Gilroy R."/>
        </authorList>
    </citation>
    <scope>NUCLEOTIDE SEQUENCE</scope>
    <source>
        <strain evidence="9">B3-4054</strain>
    </source>
</reference>
<keyword evidence="4" id="KW-1134">Transmembrane beta strand</keyword>
<comment type="caution">
    <text evidence="9">The sequence shown here is derived from an EMBL/GenBank/DDBJ whole genome shotgun (WGS) entry which is preliminary data.</text>
</comment>
<keyword evidence="6" id="KW-0472">Membrane</keyword>
<dbReference type="Pfam" id="PF02321">
    <property type="entry name" value="OEP"/>
    <property type="match status" value="2"/>
</dbReference>
<proteinExistence type="inferred from homology"/>
<evidence type="ECO:0000256" key="8">
    <source>
        <dbReference type="SAM" id="SignalP"/>
    </source>
</evidence>
<dbReference type="EMBL" id="JADIMS010000011">
    <property type="protein sequence ID" value="MBO8449649.1"/>
    <property type="molecule type" value="Genomic_DNA"/>
</dbReference>